<sequence length="353" mass="38755">MPSANHPQPTLIHVLREAGAAIRLFDMGRRVSKLTGELFERIEQARIPYPLPFLHHAWIGILIWHPKQPEQNAIWFLKLPLDEQGFLVQAARDDLVQRLLQNAVNAKSGALEEDALKDNPFAFKPDQDKMAIFHALAAQSTGVSASSYFETAQDYINGELPLDRWTDLALQGLADLVVRLDDKSNANALAARIAELPLPALASISTLLEHLVPPVKVRDALSARLDQMLADSTTDPLVVAAVIRGLSNIQDEHFKQREVLKVLASKHALEAEVIVAIATRCSLALQAPEVLQPFLERLAAGKAGQAGFSRVLADLMFMPALRALIMQAFRNPQRSETLAAAIGEMFGQSFGGH</sequence>
<dbReference type="InterPro" id="IPR021936">
    <property type="entry name" value="DUF3549"/>
</dbReference>
<dbReference type="eggNOG" id="ENOG502Z9WC">
    <property type="taxonomic scope" value="Bacteria"/>
</dbReference>
<dbReference type="Pfam" id="PF12069">
    <property type="entry name" value="DUF3549"/>
    <property type="match status" value="1"/>
</dbReference>
<dbReference type="OrthoDB" id="5597089at2"/>
<reference evidence="1 2" key="1">
    <citation type="submission" date="2014-04" db="EMBL/GenBank/DDBJ databases">
        <title>Marinobacterium kochiensis sp. nov., isolated from sediment sample collected from Kochi backwaters in Kerala, India.</title>
        <authorList>
            <person name="Singh A."/>
            <person name="Pinnaka A.K."/>
        </authorList>
    </citation>
    <scope>NUCLEOTIDE SEQUENCE [LARGE SCALE GENOMIC DNA]</scope>
    <source>
        <strain evidence="1 2">AK27</strain>
    </source>
</reference>
<proteinExistence type="predicted"/>
<dbReference type="EMBL" id="JMQN01000040">
    <property type="protein sequence ID" value="KEA63205.1"/>
    <property type="molecule type" value="Genomic_DNA"/>
</dbReference>
<protein>
    <recommendedName>
        <fullName evidence="3">DUF3549 domain-containing protein</fullName>
    </recommendedName>
</protein>
<evidence type="ECO:0000313" key="2">
    <source>
        <dbReference type="Proteomes" id="UP000028252"/>
    </source>
</evidence>
<comment type="caution">
    <text evidence="1">The sequence shown here is derived from an EMBL/GenBank/DDBJ whole genome shotgun (WGS) entry which is preliminary data.</text>
</comment>
<organism evidence="1 2">
    <name type="scientific">Marinobacterium lacunae</name>
    <dbReference type="NCBI Taxonomy" id="1232683"/>
    <lineage>
        <taxon>Bacteria</taxon>
        <taxon>Pseudomonadati</taxon>
        <taxon>Pseudomonadota</taxon>
        <taxon>Gammaproteobacteria</taxon>
        <taxon>Oceanospirillales</taxon>
        <taxon>Oceanospirillaceae</taxon>
        <taxon>Marinobacterium</taxon>
    </lineage>
</organism>
<evidence type="ECO:0008006" key="3">
    <source>
        <dbReference type="Google" id="ProtNLM"/>
    </source>
</evidence>
<dbReference type="PATRIC" id="fig|1232683.4.peg.2682"/>
<dbReference type="STRING" id="1232683.ADIMK_2729"/>
<keyword evidence="2" id="KW-1185">Reference proteome</keyword>
<evidence type="ECO:0000313" key="1">
    <source>
        <dbReference type="EMBL" id="KEA63205.1"/>
    </source>
</evidence>
<dbReference type="RefSeq" id="WP_036189148.1">
    <property type="nucleotide sequence ID" value="NZ_JMQN01000040.1"/>
</dbReference>
<gene>
    <name evidence="1" type="ORF">ADIMK_2729</name>
</gene>
<accession>A0A081FXF0</accession>
<dbReference type="Proteomes" id="UP000028252">
    <property type="component" value="Unassembled WGS sequence"/>
</dbReference>
<dbReference type="AlphaFoldDB" id="A0A081FXF0"/>
<name>A0A081FXF0_9GAMM</name>